<organism evidence="3 4">
    <name type="scientific">Cupriavidus respiraculi</name>
    <dbReference type="NCBI Taxonomy" id="195930"/>
    <lineage>
        <taxon>Bacteria</taxon>
        <taxon>Pseudomonadati</taxon>
        <taxon>Pseudomonadota</taxon>
        <taxon>Betaproteobacteria</taxon>
        <taxon>Burkholderiales</taxon>
        <taxon>Burkholderiaceae</taxon>
        <taxon>Cupriavidus</taxon>
    </lineage>
</organism>
<dbReference type="InterPro" id="IPR050955">
    <property type="entry name" value="Plant_Biomass_Hydrol_Est"/>
</dbReference>
<accession>A0ABM8WQ29</accession>
<evidence type="ECO:0008006" key="5">
    <source>
        <dbReference type="Google" id="ProtNLM"/>
    </source>
</evidence>
<dbReference type="SUPFAM" id="SSF53474">
    <property type="entry name" value="alpha/beta-Hydrolases"/>
    <property type="match status" value="1"/>
</dbReference>
<reference evidence="3 4" key="1">
    <citation type="submission" date="2021-08" db="EMBL/GenBank/DDBJ databases">
        <authorList>
            <person name="Peeters C."/>
        </authorList>
    </citation>
    <scope>NUCLEOTIDE SEQUENCE [LARGE SCALE GENOMIC DNA]</scope>
    <source>
        <strain evidence="3 4">LMG 21510</strain>
    </source>
</reference>
<dbReference type="InterPro" id="IPR010126">
    <property type="entry name" value="Esterase_phb"/>
</dbReference>
<dbReference type="RefSeq" id="WP_224040657.1">
    <property type="nucleotide sequence ID" value="NZ_CAJZAH010000001.1"/>
</dbReference>
<evidence type="ECO:0000313" key="3">
    <source>
        <dbReference type="EMBL" id="CAG9169538.1"/>
    </source>
</evidence>
<evidence type="ECO:0000256" key="1">
    <source>
        <dbReference type="ARBA" id="ARBA00022729"/>
    </source>
</evidence>
<keyword evidence="2" id="KW-0378">Hydrolase</keyword>
<dbReference type="InterPro" id="IPR029058">
    <property type="entry name" value="AB_hydrolase_fold"/>
</dbReference>
<keyword evidence="1" id="KW-0732">Signal</keyword>
<sequence length="377" mass="39258">MARRSRRTKNPWAALGKSAARSAGRVQRAVVRAVTKSVVGTAAGQTAAVRRATKRALSGIASPAPVPVSRGTGRWEEGVSGLGVLAQRRYRLFMPAGVSAARPAPLLVLLHGCGQDAASFAACTRVAAVARAQRCVVLMPEQSQRANAHRCWNWFHSAPQVAAEAGTLMAIVDHVCRSGAIRMDQIYVFGLSAGGAMAQTLALQYPDRFAAAGSHSGAAPHLARNASQAARVMRGHGGAHSAAEIQALSLYLAGRRPPPLLLLHGDADRVVAFDNAIASASLWQALAAPDAPSAAAPRGIQRGARRACTVLDWCLDGKPYVRLVRVQGLSHAWSGGASGQAYADAVGPDALRIAFAFFAQATGISGAAAPVRRLRAA</sequence>
<dbReference type="PANTHER" id="PTHR43037:SF1">
    <property type="entry name" value="BLL1128 PROTEIN"/>
    <property type="match status" value="1"/>
</dbReference>
<evidence type="ECO:0000256" key="2">
    <source>
        <dbReference type="ARBA" id="ARBA00022801"/>
    </source>
</evidence>
<comment type="caution">
    <text evidence="3">The sequence shown here is derived from an EMBL/GenBank/DDBJ whole genome shotgun (WGS) entry which is preliminary data.</text>
</comment>
<dbReference type="EMBL" id="CAJZAH010000001">
    <property type="protein sequence ID" value="CAG9169538.1"/>
    <property type="molecule type" value="Genomic_DNA"/>
</dbReference>
<dbReference type="NCBIfam" id="TIGR01840">
    <property type="entry name" value="esterase_phb"/>
    <property type="match status" value="1"/>
</dbReference>
<name>A0ABM8WQ29_9BURK</name>
<proteinExistence type="predicted"/>
<keyword evidence="4" id="KW-1185">Reference proteome</keyword>
<gene>
    <name evidence="3" type="ORF">LMG21510_01478</name>
</gene>
<dbReference type="PANTHER" id="PTHR43037">
    <property type="entry name" value="UNNAMED PRODUCT-RELATED"/>
    <property type="match status" value="1"/>
</dbReference>
<evidence type="ECO:0000313" key="4">
    <source>
        <dbReference type="Proteomes" id="UP000721236"/>
    </source>
</evidence>
<dbReference type="Proteomes" id="UP000721236">
    <property type="component" value="Unassembled WGS sequence"/>
</dbReference>
<dbReference type="Gene3D" id="3.40.50.1820">
    <property type="entry name" value="alpha/beta hydrolase"/>
    <property type="match status" value="1"/>
</dbReference>
<dbReference type="Pfam" id="PF10503">
    <property type="entry name" value="Esterase_PHB"/>
    <property type="match status" value="1"/>
</dbReference>
<protein>
    <recommendedName>
        <fullName evidence="5">Poly(3-hydroxybutyrate) depolymerase</fullName>
    </recommendedName>
</protein>